<dbReference type="AlphaFoldDB" id="A0AA38FZR8"/>
<dbReference type="EMBL" id="JAHRHJ020000005">
    <property type="protein sequence ID" value="KAH9313614.1"/>
    <property type="molecule type" value="Genomic_DNA"/>
</dbReference>
<reference evidence="2 3" key="1">
    <citation type="journal article" date="2021" name="Nat. Plants">
        <title>The Taxus genome provides insights into paclitaxel biosynthesis.</title>
        <authorList>
            <person name="Xiong X."/>
            <person name="Gou J."/>
            <person name="Liao Q."/>
            <person name="Li Y."/>
            <person name="Zhou Q."/>
            <person name="Bi G."/>
            <person name="Li C."/>
            <person name="Du R."/>
            <person name="Wang X."/>
            <person name="Sun T."/>
            <person name="Guo L."/>
            <person name="Liang H."/>
            <person name="Lu P."/>
            <person name="Wu Y."/>
            <person name="Zhang Z."/>
            <person name="Ro D.K."/>
            <person name="Shang Y."/>
            <person name="Huang S."/>
            <person name="Yan J."/>
        </authorList>
    </citation>
    <scope>NUCLEOTIDE SEQUENCE [LARGE SCALE GENOMIC DNA]</scope>
    <source>
        <strain evidence="2">Ta-2019</strain>
    </source>
</reference>
<evidence type="ECO:0000259" key="1">
    <source>
        <dbReference type="Pfam" id="PF07727"/>
    </source>
</evidence>
<feature type="non-terminal residue" evidence="2">
    <location>
        <position position="51"/>
    </location>
</feature>
<accession>A0AA38FZR8</accession>
<feature type="non-terminal residue" evidence="2">
    <location>
        <position position="1"/>
    </location>
</feature>
<dbReference type="Proteomes" id="UP000824469">
    <property type="component" value="Unassembled WGS sequence"/>
</dbReference>
<protein>
    <recommendedName>
        <fullName evidence="1">Reverse transcriptase Ty1/copia-type domain-containing protein</fullName>
    </recommendedName>
</protein>
<evidence type="ECO:0000313" key="3">
    <source>
        <dbReference type="Proteomes" id="UP000824469"/>
    </source>
</evidence>
<dbReference type="InterPro" id="IPR013103">
    <property type="entry name" value="RVT_2"/>
</dbReference>
<gene>
    <name evidence="2" type="ORF">KI387_022241</name>
</gene>
<name>A0AA38FZR8_TAXCH</name>
<evidence type="ECO:0000313" key="2">
    <source>
        <dbReference type="EMBL" id="KAH9313614.1"/>
    </source>
</evidence>
<dbReference type="Pfam" id="PF07727">
    <property type="entry name" value="RVT_2"/>
    <property type="match status" value="1"/>
</dbReference>
<proteinExistence type="predicted"/>
<keyword evidence="3" id="KW-1185">Reference proteome</keyword>
<sequence>DISELKEKLAHTFELKDLGAAEKILGMQIHRDMNNMQLYLSQEHYINKVLE</sequence>
<feature type="domain" description="Reverse transcriptase Ty1/copia-type" evidence="1">
    <location>
        <begin position="2"/>
        <end position="51"/>
    </location>
</feature>
<organism evidence="2 3">
    <name type="scientific">Taxus chinensis</name>
    <name type="common">Chinese yew</name>
    <name type="synonym">Taxus wallichiana var. chinensis</name>
    <dbReference type="NCBI Taxonomy" id="29808"/>
    <lineage>
        <taxon>Eukaryota</taxon>
        <taxon>Viridiplantae</taxon>
        <taxon>Streptophyta</taxon>
        <taxon>Embryophyta</taxon>
        <taxon>Tracheophyta</taxon>
        <taxon>Spermatophyta</taxon>
        <taxon>Pinopsida</taxon>
        <taxon>Pinidae</taxon>
        <taxon>Conifers II</taxon>
        <taxon>Cupressales</taxon>
        <taxon>Taxaceae</taxon>
        <taxon>Taxus</taxon>
    </lineage>
</organism>
<comment type="caution">
    <text evidence="2">The sequence shown here is derived from an EMBL/GenBank/DDBJ whole genome shotgun (WGS) entry which is preliminary data.</text>
</comment>